<dbReference type="PANTHER" id="PTHR14218">
    <property type="entry name" value="PROTEASE S8 TRIPEPTIDYL PEPTIDASE I CLN2"/>
    <property type="match status" value="1"/>
</dbReference>
<proteinExistence type="predicted"/>
<evidence type="ECO:0000259" key="17">
    <source>
        <dbReference type="PROSITE" id="PS51695"/>
    </source>
</evidence>
<dbReference type="GO" id="GO:0004252">
    <property type="term" value="F:serine-type endopeptidase activity"/>
    <property type="evidence" value="ECO:0007669"/>
    <property type="project" value="UniProtKB-UniRule"/>
</dbReference>
<feature type="binding site" evidence="15">
    <location>
        <position position="613"/>
    </location>
    <ligand>
        <name>Ca(2+)</name>
        <dbReference type="ChEBI" id="CHEBI:29108"/>
    </ligand>
</feature>
<feature type="active site" description="Charge relay system" evidence="15">
    <location>
        <position position="315"/>
    </location>
</feature>
<evidence type="ECO:0000313" key="18">
    <source>
        <dbReference type="EMBL" id="KAG9246746.1"/>
    </source>
</evidence>
<feature type="signal peptide" evidence="16">
    <location>
        <begin position="1"/>
        <end position="23"/>
    </location>
</feature>
<keyword evidence="14" id="KW-0325">Glycoprotein</keyword>
<dbReference type="CDD" id="cd11377">
    <property type="entry name" value="Pro-peptidase_S53"/>
    <property type="match status" value="1"/>
</dbReference>
<comment type="cofactor">
    <cofactor evidence="15">
        <name>Ca(2+)</name>
        <dbReference type="ChEBI" id="CHEBI:29108"/>
    </cofactor>
    <text evidence="15">Binds 1 Ca(2+) ion per subunit.</text>
</comment>
<comment type="catalytic activity">
    <reaction evidence="1">
        <text>Release of an N-terminal tripeptide from a polypeptide.</text>
        <dbReference type="EC" id="3.4.14.10"/>
    </reaction>
</comment>
<dbReference type="OrthoDB" id="409122at2759"/>
<comment type="caution">
    <text evidence="18">The sequence shown here is derived from an EMBL/GenBank/DDBJ whole genome shotgun (WGS) entry which is preliminary data.</text>
</comment>
<evidence type="ECO:0000256" key="6">
    <source>
        <dbReference type="ARBA" id="ARBA00022670"/>
    </source>
</evidence>
<feature type="active site" description="Charge relay system" evidence="15">
    <location>
        <position position="571"/>
    </location>
</feature>
<evidence type="ECO:0000256" key="7">
    <source>
        <dbReference type="ARBA" id="ARBA00022723"/>
    </source>
</evidence>
<evidence type="ECO:0000256" key="9">
    <source>
        <dbReference type="ARBA" id="ARBA00022801"/>
    </source>
</evidence>
<evidence type="ECO:0000256" key="3">
    <source>
        <dbReference type="ARBA" id="ARBA00004239"/>
    </source>
</evidence>
<evidence type="ECO:0000256" key="12">
    <source>
        <dbReference type="ARBA" id="ARBA00023026"/>
    </source>
</evidence>
<evidence type="ECO:0000256" key="1">
    <source>
        <dbReference type="ARBA" id="ARBA00001910"/>
    </source>
</evidence>
<keyword evidence="11 15" id="KW-0106">Calcium</keyword>
<dbReference type="Proteomes" id="UP000887226">
    <property type="component" value="Unassembled WGS sequence"/>
</dbReference>
<organism evidence="18 19">
    <name type="scientific">Calycina marina</name>
    <dbReference type="NCBI Taxonomy" id="1763456"/>
    <lineage>
        <taxon>Eukaryota</taxon>
        <taxon>Fungi</taxon>
        <taxon>Dikarya</taxon>
        <taxon>Ascomycota</taxon>
        <taxon>Pezizomycotina</taxon>
        <taxon>Leotiomycetes</taxon>
        <taxon>Helotiales</taxon>
        <taxon>Pezizellaceae</taxon>
        <taxon>Calycina</taxon>
    </lineage>
</organism>
<evidence type="ECO:0000256" key="10">
    <source>
        <dbReference type="ARBA" id="ARBA00022825"/>
    </source>
</evidence>
<keyword evidence="8 16" id="KW-0732">Signal</keyword>
<keyword evidence="12" id="KW-0843">Virulence</keyword>
<accession>A0A9P7Z7K3</accession>
<feature type="chain" id="PRO_5040406280" description="tripeptidyl-peptidase II" evidence="16">
    <location>
        <begin position="24"/>
        <end position="654"/>
    </location>
</feature>
<dbReference type="CDD" id="cd04056">
    <property type="entry name" value="Peptidases_S53"/>
    <property type="match status" value="1"/>
</dbReference>
<keyword evidence="9 15" id="KW-0378">Hydrolase</keyword>
<feature type="binding site" evidence="15">
    <location>
        <position position="633"/>
    </location>
    <ligand>
        <name>Ca(2+)</name>
        <dbReference type="ChEBI" id="CHEBI:29108"/>
    </ligand>
</feature>
<gene>
    <name evidence="18" type="ORF">BJ878DRAFT_261191</name>
</gene>
<evidence type="ECO:0000256" key="13">
    <source>
        <dbReference type="ARBA" id="ARBA00023145"/>
    </source>
</evidence>
<keyword evidence="5" id="KW-0964">Secreted</keyword>
<feature type="domain" description="Peptidase S53" evidence="17">
    <location>
        <begin position="239"/>
        <end position="653"/>
    </location>
</feature>
<dbReference type="InterPro" id="IPR036852">
    <property type="entry name" value="Peptidase_S8/S53_dom_sf"/>
</dbReference>
<dbReference type="PANTHER" id="PTHR14218:SF19">
    <property type="entry name" value="SERINE PROTEASE AORO, PUTATIVE (AFU_ORTHOLOGUE AFUA_6G10250)-RELATED"/>
    <property type="match status" value="1"/>
</dbReference>
<dbReference type="AlphaFoldDB" id="A0A9P7Z7K3"/>
<dbReference type="SMART" id="SM00944">
    <property type="entry name" value="Pro-kuma_activ"/>
    <property type="match status" value="1"/>
</dbReference>
<evidence type="ECO:0000256" key="4">
    <source>
        <dbReference type="ARBA" id="ARBA00012462"/>
    </source>
</evidence>
<feature type="active site" description="Charge relay system" evidence="15">
    <location>
        <position position="319"/>
    </location>
</feature>
<dbReference type="InterPro" id="IPR050819">
    <property type="entry name" value="Tripeptidyl-peptidase_I"/>
</dbReference>
<evidence type="ECO:0000313" key="19">
    <source>
        <dbReference type="Proteomes" id="UP000887226"/>
    </source>
</evidence>
<evidence type="ECO:0000256" key="2">
    <source>
        <dbReference type="ARBA" id="ARBA00002451"/>
    </source>
</evidence>
<evidence type="ECO:0000256" key="5">
    <source>
        <dbReference type="ARBA" id="ARBA00022525"/>
    </source>
</evidence>
<evidence type="ECO:0000256" key="15">
    <source>
        <dbReference type="PROSITE-ProRule" id="PRU01032"/>
    </source>
</evidence>
<keyword evidence="13" id="KW-0865">Zymogen</keyword>
<dbReference type="GO" id="GO:0008240">
    <property type="term" value="F:tripeptidyl-peptidase activity"/>
    <property type="evidence" value="ECO:0007669"/>
    <property type="project" value="UniProtKB-EC"/>
</dbReference>
<keyword evidence="10 15" id="KW-0720">Serine protease</keyword>
<name>A0A9P7Z7K3_9HELO</name>
<dbReference type="FunFam" id="3.40.50.200:FF:000015">
    <property type="entry name" value="Tripeptidyl peptidase A"/>
    <property type="match status" value="1"/>
</dbReference>
<comment type="subcellular location">
    <subcellularLocation>
        <location evidence="3">Secreted</location>
        <location evidence="3">Extracellular space</location>
    </subcellularLocation>
</comment>
<evidence type="ECO:0000256" key="16">
    <source>
        <dbReference type="SAM" id="SignalP"/>
    </source>
</evidence>
<evidence type="ECO:0000256" key="14">
    <source>
        <dbReference type="ARBA" id="ARBA00023180"/>
    </source>
</evidence>
<dbReference type="GO" id="GO:0046872">
    <property type="term" value="F:metal ion binding"/>
    <property type="evidence" value="ECO:0007669"/>
    <property type="project" value="UniProtKB-UniRule"/>
</dbReference>
<dbReference type="Gene3D" id="3.40.50.200">
    <property type="entry name" value="Peptidase S8/S53 domain"/>
    <property type="match status" value="1"/>
</dbReference>
<comment type="function">
    <text evidence="2">Secreted tripeptidyl-peptidase which degrades proteins at acidic pHs and is involved in virulence.</text>
</comment>
<evidence type="ECO:0000256" key="11">
    <source>
        <dbReference type="ARBA" id="ARBA00022837"/>
    </source>
</evidence>
<dbReference type="PROSITE" id="PS51695">
    <property type="entry name" value="SEDOLISIN"/>
    <property type="match status" value="1"/>
</dbReference>
<dbReference type="GO" id="GO:0005576">
    <property type="term" value="C:extracellular region"/>
    <property type="evidence" value="ECO:0007669"/>
    <property type="project" value="UniProtKB-SubCell"/>
</dbReference>
<feature type="binding site" evidence="15">
    <location>
        <position position="631"/>
    </location>
    <ligand>
        <name>Ca(2+)</name>
        <dbReference type="ChEBI" id="CHEBI:29108"/>
    </ligand>
</feature>
<sequence length="654" mass="69399">MKFSILATLGSLALISAAPTVHSVHEKREVNTEKWTKRDVKLTRSATMPMSIGLTQRNLDNGYEYLMDVSHPESANYGQHWSKEKIAETFAPSTETVDAVKAWLTESGIDSKRLSLSKGKNWIKFDITVEEAENLLKTEYSVYTNTETGKDHLACDEYSVPPSIKQHIDFITPTLHFDAIVKTNKKRRDLQGRAIKTKPVSGAHQGDTIVGAPSTIVGPSTEVVPQPAVTFSLANCYTYVTPDCLRALYGIPNGTLSSSSYGIVEYTPQAYRQADLNQFYINLSRQIPSGTAPTVDLIDGAVVQTTTESFALNGESDLDLEYAIALVYPQEVTLYQVGDIVEGASFNNFLDAIDASYCTSDGGDDATEDGIYPDTASGGYKGAANCGTLAAASVISTSYGYNEADLTAAYETRQCNEYMKLGLAGTTFVYSSGDYGVAGNGGQCCTKAKCAGGTYNSGSTGTFNPAFPATCPYITSVGATQIKPSTAVTATNPEEACETVIYSGGGFSNVFSIPSYQASAVATYFSDYKPSYTATQYNNSGTTRGFPDVSANGANYVVAVDETLQLIYGTSASAPTFGSIITLINQQRIAAGKGVVGFINPTLYANTAAFTDIISGGNQGCGTAGFTAVAGWDPVTGLGTPNYAALLAAFMALP</sequence>
<dbReference type="InterPro" id="IPR015366">
    <property type="entry name" value="S53_propep"/>
</dbReference>
<protein>
    <recommendedName>
        <fullName evidence="4">tripeptidyl-peptidase II</fullName>
        <ecNumber evidence="4">3.4.14.10</ecNumber>
    </recommendedName>
</protein>
<dbReference type="SUPFAM" id="SSF54897">
    <property type="entry name" value="Protease propeptides/inhibitors"/>
    <property type="match status" value="1"/>
</dbReference>
<keyword evidence="6 15" id="KW-0645">Protease</keyword>
<dbReference type="Pfam" id="PF09286">
    <property type="entry name" value="Pro-kuma_activ"/>
    <property type="match status" value="1"/>
</dbReference>
<keyword evidence="19" id="KW-1185">Reference proteome</keyword>
<dbReference type="EC" id="3.4.14.10" evidence="4"/>
<dbReference type="SUPFAM" id="SSF52743">
    <property type="entry name" value="Subtilisin-like"/>
    <property type="match status" value="1"/>
</dbReference>
<reference evidence="18" key="1">
    <citation type="journal article" date="2021" name="IMA Fungus">
        <title>Genomic characterization of three marine fungi, including Emericellopsis atlantica sp. nov. with signatures of a generalist lifestyle and marine biomass degradation.</title>
        <authorList>
            <person name="Hagestad O.C."/>
            <person name="Hou L."/>
            <person name="Andersen J.H."/>
            <person name="Hansen E.H."/>
            <person name="Altermark B."/>
            <person name="Li C."/>
            <person name="Kuhnert E."/>
            <person name="Cox R.J."/>
            <person name="Crous P.W."/>
            <person name="Spatafora J.W."/>
            <person name="Lail K."/>
            <person name="Amirebrahimi M."/>
            <person name="Lipzen A."/>
            <person name="Pangilinan J."/>
            <person name="Andreopoulos W."/>
            <person name="Hayes R.D."/>
            <person name="Ng V."/>
            <person name="Grigoriev I.V."/>
            <person name="Jackson S.A."/>
            <person name="Sutton T.D.S."/>
            <person name="Dobson A.D.W."/>
            <person name="Rama T."/>
        </authorList>
    </citation>
    <scope>NUCLEOTIDE SEQUENCE</scope>
    <source>
        <strain evidence="18">TRa3180A</strain>
    </source>
</reference>
<evidence type="ECO:0000256" key="8">
    <source>
        <dbReference type="ARBA" id="ARBA00022729"/>
    </source>
</evidence>
<keyword evidence="7 15" id="KW-0479">Metal-binding</keyword>
<feature type="binding site" evidence="15">
    <location>
        <position position="612"/>
    </location>
    <ligand>
        <name>Ca(2+)</name>
        <dbReference type="ChEBI" id="CHEBI:29108"/>
    </ligand>
</feature>
<dbReference type="EMBL" id="MU253794">
    <property type="protein sequence ID" value="KAG9246746.1"/>
    <property type="molecule type" value="Genomic_DNA"/>
</dbReference>
<dbReference type="GO" id="GO:0006508">
    <property type="term" value="P:proteolysis"/>
    <property type="evidence" value="ECO:0007669"/>
    <property type="project" value="UniProtKB-KW"/>
</dbReference>
<dbReference type="InterPro" id="IPR030400">
    <property type="entry name" value="Sedolisin_dom"/>
</dbReference>